<reference evidence="1 2" key="1">
    <citation type="submission" date="2024-03" db="EMBL/GenBank/DDBJ databases">
        <title>Community enrichment and isolation of bacterial strains for fucoidan degradation.</title>
        <authorList>
            <person name="Sichert A."/>
        </authorList>
    </citation>
    <scope>NUCLEOTIDE SEQUENCE [LARGE SCALE GENOMIC DNA]</scope>
    <source>
        <strain evidence="1 2">AS12</strain>
    </source>
</reference>
<organism evidence="1 2">
    <name type="scientific">Paraglaciecola mesophila</name>
    <dbReference type="NCBI Taxonomy" id="197222"/>
    <lineage>
        <taxon>Bacteria</taxon>
        <taxon>Pseudomonadati</taxon>
        <taxon>Pseudomonadota</taxon>
        <taxon>Gammaproteobacteria</taxon>
        <taxon>Alteromonadales</taxon>
        <taxon>Alteromonadaceae</taxon>
        <taxon>Paraglaciecola</taxon>
    </lineage>
</organism>
<name>A0ABU9SRH4_9ALTE</name>
<keyword evidence="2" id="KW-1185">Reference proteome</keyword>
<gene>
    <name evidence="1" type="ORF">WNY77_03690</name>
</gene>
<sequence>MKKIGFIIVLAFAIVGCKSTTNEPTASREAKQIFRLTNNMTCASRNAGQKEYCNCFVDKLDEVTPPEVKQKIVSDRKAFQSEILAVMLDNREQLEVCDQYKTP</sequence>
<dbReference type="RefSeq" id="WP_033187101.1">
    <property type="nucleotide sequence ID" value="NZ_JBBMQS010000002.1"/>
</dbReference>
<evidence type="ECO:0000313" key="2">
    <source>
        <dbReference type="Proteomes" id="UP001461163"/>
    </source>
</evidence>
<dbReference type="PROSITE" id="PS51257">
    <property type="entry name" value="PROKAR_LIPOPROTEIN"/>
    <property type="match status" value="1"/>
</dbReference>
<evidence type="ECO:0000313" key="1">
    <source>
        <dbReference type="EMBL" id="MEM5496494.1"/>
    </source>
</evidence>
<comment type="caution">
    <text evidence="1">The sequence shown here is derived from an EMBL/GenBank/DDBJ whole genome shotgun (WGS) entry which is preliminary data.</text>
</comment>
<accession>A0ABU9SRH4</accession>
<proteinExistence type="predicted"/>
<dbReference type="Proteomes" id="UP001461163">
    <property type="component" value="Unassembled WGS sequence"/>
</dbReference>
<protein>
    <recommendedName>
        <fullName evidence="3">Lipoprotein</fullName>
    </recommendedName>
</protein>
<evidence type="ECO:0008006" key="3">
    <source>
        <dbReference type="Google" id="ProtNLM"/>
    </source>
</evidence>
<dbReference type="EMBL" id="JBBMQS010000002">
    <property type="protein sequence ID" value="MEM5496494.1"/>
    <property type="molecule type" value="Genomic_DNA"/>
</dbReference>